<gene>
    <name evidence="3" type="ORF">NF685_09250</name>
</gene>
<organism evidence="3 4">
    <name type="scientific">Asaia lannensis NBRC 102526</name>
    <dbReference type="NCBI Taxonomy" id="1307926"/>
    <lineage>
        <taxon>Bacteria</taxon>
        <taxon>Pseudomonadati</taxon>
        <taxon>Pseudomonadota</taxon>
        <taxon>Alphaproteobacteria</taxon>
        <taxon>Acetobacterales</taxon>
        <taxon>Acetobacteraceae</taxon>
        <taxon>Asaia</taxon>
    </lineage>
</organism>
<dbReference type="Gene3D" id="3.90.850.10">
    <property type="entry name" value="Fumarylacetoacetase-like, C-terminal domain"/>
    <property type="match status" value="1"/>
</dbReference>
<protein>
    <submittedName>
        <fullName evidence="3">Fumarylacetoacetate hydrolase family protein</fullName>
    </submittedName>
</protein>
<keyword evidence="1" id="KW-0456">Lyase</keyword>
<keyword evidence="4" id="KW-1185">Reference proteome</keyword>
<dbReference type="Pfam" id="PF01557">
    <property type="entry name" value="FAA_hydrolase"/>
    <property type="match status" value="1"/>
</dbReference>
<evidence type="ECO:0000313" key="4">
    <source>
        <dbReference type="Proteomes" id="UP001523401"/>
    </source>
</evidence>
<sequence length="295" mass="31861">MMARDGLIYLADDLVLEMTDFMTASIQDTLRETAPDEHLASLLLDARRTNKPLQTVPESIVPINPKAAYAVQDVVARLLSESGKGEIVGWKVGAATPTATPACAPLHRATVFESGHDLSPSFCRFHGVEAEIAYSLASDLPARETAWTVEEVGEAIGAIHAAIELLDTRFVAPDTQHNLSHLADQGSHGALIVGRGVTNWRDFTPITLPMTMLVNGEKRYDQRGGNKAGDPLRLLTWLANHAIARGRPLRAGDVITTGSTMGTLFVEDPSDICVAFEGLFPVEAHLGAPFRLHAR</sequence>
<accession>A0ABT1CJN6</accession>
<dbReference type="EMBL" id="JAMXQU010000006">
    <property type="protein sequence ID" value="MCO6160214.1"/>
    <property type="molecule type" value="Genomic_DNA"/>
</dbReference>
<evidence type="ECO:0000259" key="2">
    <source>
        <dbReference type="Pfam" id="PF01557"/>
    </source>
</evidence>
<dbReference type="InterPro" id="IPR011234">
    <property type="entry name" value="Fumarylacetoacetase-like_C"/>
</dbReference>
<keyword evidence="3" id="KW-0378">Hydrolase</keyword>
<evidence type="ECO:0000256" key="1">
    <source>
        <dbReference type="ARBA" id="ARBA00023239"/>
    </source>
</evidence>
<reference evidence="3 4" key="1">
    <citation type="submission" date="2022-06" db="EMBL/GenBank/DDBJ databases">
        <title>Whole-genome of Asaia lannensis strain LMG 27011T.</title>
        <authorList>
            <person name="Sombolestani A."/>
        </authorList>
    </citation>
    <scope>NUCLEOTIDE SEQUENCE [LARGE SCALE GENOMIC DNA]</scope>
    <source>
        <strain evidence="3 4">NBRC 102526</strain>
    </source>
</reference>
<proteinExistence type="predicted"/>
<name>A0ABT1CJN6_9PROT</name>
<dbReference type="PANTHER" id="PTHR30143:SF0">
    <property type="entry name" value="2-KETO-4-PENTENOATE HYDRATASE"/>
    <property type="match status" value="1"/>
</dbReference>
<comment type="caution">
    <text evidence="3">The sequence shown here is derived from an EMBL/GenBank/DDBJ whole genome shotgun (WGS) entry which is preliminary data.</text>
</comment>
<dbReference type="SUPFAM" id="SSF56529">
    <property type="entry name" value="FAH"/>
    <property type="match status" value="1"/>
</dbReference>
<dbReference type="RefSeq" id="WP_252849428.1">
    <property type="nucleotide sequence ID" value="NZ_BAPW01000003.1"/>
</dbReference>
<dbReference type="InterPro" id="IPR050772">
    <property type="entry name" value="Hydratase-Decarb/MhpD_sf"/>
</dbReference>
<dbReference type="Proteomes" id="UP001523401">
    <property type="component" value="Unassembled WGS sequence"/>
</dbReference>
<dbReference type="PANTHER" id="PTHR30143">
    <property type="entry name" value="ACID HYDRATASE"/>
    <property type="match status" value="1"/>
</dbReference>
<evidence type="ECO:0000313" key="3">
    <source>
        <dbReference type="EMBL" id="MCO6160214.1"/>
    </source>
</evidence>
<feature type="domain" description="Fumarylacetoacetase-like C-terminal" evidence="2">
    <location>
        <begin position="128"/>
        <end position="279"/>
    </location>
</feature>
<dbReference type="InterPro" id="IPR036663">
    <property type="entry name" value="Fumarylacetoacetase_C_sf"/>
</dbReference>
<dbReference type="GO" id="GO:0016787">
    <property type="term" value="F:hydrolase activity"/>
    <property type="evidence" value="ECO:0007669"/>
    <property type="project" value="UniProtKB-KW"/>
</dbReference>